<protein>
    <submittedName>
        <fullName evidence="2">Uncharacterized protein</fullName>
    </submittedName>
</protein>
<organism evidence="2 3">
    <name type="scientific">Portunus trituberculatus</name>
    <name type="common">Swimming crab</name>
    <name type="synonym">Neptunus trituberculatus</name>
    <dbReference type="NCBI Taxonomy" id="210409"/>
    <lineage>
        <taxon>Eukaryota</taxon>
        <taxon>Metazoa</taxon>
        <taxon>Ecdysozoa</taxon>
        <taxon>Arthropoda</taxon>
        <taxon>Crustacea</taxon>
        <taxon>Multicrustacea</taxon>
        <taxon>Malacostraca</taxon>
        <taxon>Eumalacostraca</taxon>
        <taxon>Eucarida</taxon>
        <taxon>Decapoda</taxon>
        <taxon>Pleocyemata</taxon>
        <taxon>Brachyura</taxon>
        <taxon>Eubrachyura</taxon>
        <taxon>Portunoidea</taxon>
        <taxon>Portunidae</taxon>
        <taxon>Portuninae</taxon>
        <taxon>Portunus</taxon>
    </lineage>
</organism>
<feature type="compositionally biased region" description="Basic and acidic residues" evidence="1">
    <location>
        <begin position="52"/>
        <end position="65"/>
    </location>
</feature>
<reference evidence="2 3" key="1">
    <citation type="submission" date="2019-05" db="EMBL/GenBank/DDBJ databases">
        <title>Another draft genome of Portunus trituberculatus and its Hox gene families provides insights of decapod evolution.</title>
        <authorList>
            <person name="Jeong J.-H."/>
            <person name="Song I."/>
            <person name="Kim S."/>
            <person name="Choi T."/>
            <person name="Kim D."/>
            <person name="Ryu S."/>
            <person name="Kim W."/>
        </authorList>
    </citation>
    <scope>NUCLEOTIDE SEQUENCE [LARGE SCALE GENOMIC DNA]</scope>
    <source>
        <tissue evidence="2">Muscle</tissue>
    </source>
</reference>
<accession>A0A5B7EVN0</accession>
<dbReference type="AlphaFoldDB" id="A0A5B7EVN0"/>
<dbReference type="EMBL" id="VSRR010003725">
    <property type="protein sequence ID" value="MPC37246.1"/>
    <property type="molecule type" value="Genomic_DNA"/>
</dbReference>
<gene>
    <name evidence="2" type="ORF">E2C01_030719</name>
</gene>
<sequence length="103" mass="11148">MSLSWLNTFSLDDSSRISPFSDPSAASTDLPPSVCSRGQDQGCGRNIVGWRRRPDPPRRALDAPPRRTCSSPPGLLPWFAGAKLMPKVSRGHESPTGTLQQSS</sequence>
<evidence type="ECO:0000256" key="1">
    <source>
        <dbReference type="SAM" id="MobiDB-lite"/>
    </source>
</evidence>
<evidence type="ECO:0000313" key="3">
    <source>
        <dbReference type="Proteomes" id="UP000324222"/>
    </source>
</evidence>
<keyword evidence="3" id="KW-1185">Reference proteome</keyword>
<name>A0A5B7EVN0_PORTR</name>
<dbReference type="Proteomes" id="UP000324222">
    <property type="component" value="Unassembled WGS sequence"/>
</dbReference>
<proteinExistence type="predicted"/>
<feature type="region of interest" description="Disordered" evidence="1">
    <location>
        <begin position="1"/>
        <end position="74"/>
    </location>
</feature>
<evidence type="ECO:0000313" key="2">
    <source>
        <dbReference type="EMBL" id="MPC37246.1"/>
    </source>
</evidence>
<comment type="caution">
    <text evidence="2">The sequence shown here is derived from an EMBL/GenBank/DDBJ whole genome shotgun (WGS) entry which is preliminary data.</text>
</comment>
<feature type="compositionally biased region" description="Polar residues" evidence="1">
    <location>
        <begin position="1"/>
        <end position="18"/>
    </location>
</feature>